<dbReference type="EMBL" id="JAPWDQ010000007">
    <property type="protein sequence ID" value="KAJ5483887.1"/>
    <property type="molecule type" value="Genomic_DNA"/>
</dbReference>
<reference evidence="1" key="1">
    <citation type="submission" date="2022-12" db="EMBL/GenBank/DDBJ databases">
        <authorList>
            <person name="Petersen C."/>
        </authorList>
    </citation>
    <scope>NUCLEOTIDE SEQUENCE</scope>
    <source>
        <strain evidence="1">IBT 30728</strain>
    </source>
</reference>
<dbReference type="Proteomes" id="UP001148312">
    <property type="component" value="Unassembled WGS sequence"/>
</dbReference>
<name>A0A9W9X4U9_9EURO</name>
<reference evidence="1" key="2">
    <citation type="journal article" date="2023" name="IMA Fungus">
        <title>Comparative genomic study of the Penicillium genus elucidates a diverse pangenome and 15 lateral gene transfer events.</title>
        <authorList>
            <person name="Petersen C."/>
            <person name="Sorensen T."/>
            <person name="Nielsen M.R."/>
            <person name="Sondergaard T.E."/>
            <person name="Sorensen J.L."/>
            <person name="Fitzpatrick D.A."/>
            <person name="Frisvad J.C."/>
            <person name="Nielsen K.L."/>
        </authorList>
    </citation>
    <scope>NUCLEOTIDE SEQUENCE</scope>
    <source>
        <strain evidence="1">IBT 30728</strain>
    </source>
</reference>
<protein>
    <submittedName>
        <fullName evidence="1">Uncharacterized protein</fullName>
    </submittedName>
</protein>
<dbReference type="GeneID" id="81625938"/>
<gene>
    <name evidence="1" type="ORF">N7539_006087</name>
</gene>
<organism evidence="1 2">
    <name type="scientific">Penicillium diatomitis</name>
    <dbReference type="NCBI Taxonomy" id="2819901"/>
    <lineage>
        <taxon>Eukaryota</taxon>
        <taxon>Fungi</taxon>
        <taxon>Dikarya</taxon>
        <taxon>Ascomycota</taxon>
        <taxon>Pezizomycotina</taxon>
        <taxon>Eurotiomycetes</taxon>
        <taxon>Eurotiomycetidae</taxon>
        <taxon>Eurotiales</taxon>
        <taxon>Aspergillaceae</taxon>
        <taxon>Penicillium</taxon>
    </lineage>
</organism>
<keyword evidence="2" id="KW-1185">Reference proteome</keyword>
<proteinExistence type="predicted"/>
<accession>A0A9W9X4U9</accession>
<dbReference type="RefSeq" id="XP_056789157.1">
    <property type="nucleotide sequence ID" value="XM_056935689.1"/>
</dbReference>
<evidence type="ECO:0000313" key="2">
    <source>
        <dbReference type="Proteomes" id="UP001148312"/>
    </source>
</evidence>
<evidence type="ECO:0000313" key="1">
    <source>
        <dbReference type="EMBL" id="KAJ5483887.1"/>
    </source>
</evidence>
<dbReference type="AlphaFoldDB" id="A0A9W9X4U9"/>
<comment type="caution">
    <text evidence="1">The sequence shown here is derived from an EMBL/GenBank/DDBJ whole genome shotgun (WGS) entry which is preliminary data.</text>
</comment>
<sequence length="110" mass="11943">MSLVLFVQIPVAANWATRGILRLASRSANGAEACRGCHEGEPGNKLLIKQMQEGFENVTLISVGRQNFSLHLKHETRQAQRASSTLATSALHEYDHKDGRLNAGGMVAMA</sequence>